<sequence length="248" mass="27157">MSRPAPSASWYRAAFGDLYPLLYPHRDDASAAAEVADLLAHLVPLSPGAGVLDIGCGTGRHAVAFARAGFSVQALDLSAALLERAAARPALAGRIVRADMRCLPFRQAFDLAVSLFTSFGYFAEEAENAGAIREMARVLRPGGSLVLDHANRLALEARMIPEDARRLDGLRCDQRRRIVGGRMRKDISLRWDDGRRLDWAEDVRLYTAREMRALLRDAGLETTGLYAAFDGTPWSPAAPRMIVVGRKP</sequence>
<dbReference type="Proteomes" id="UP000748308">
    <property type="component" value="Unassembled WGS sequence"/>
</dbReference>
<dbReference type="Gene3D" id="3.40.50.150">
    <property type="entry name" value="Vaccinia Virus protein VP39"/>
    <property type="match status" value="1"/>
</dbReference>
<protein>
    <submittedName>
        <fullName evidence="2">Class I SAM-dependent methyltransferase</fullName>
    </submittedName>
</protein>
<dbReference type="EMBL" id="VGIY01000175">
    <property type="protein sequence ID" value="MBM3317720.1"/>
    <property type="molecule type" value="Genomic_DNA"/>
</dbReference>
<evidence type="ECO:0000313" key="3">
    <source>
        <dbReference type="Proteomes" id="UP000748308"/>
    </source>
</evidence>
<evidence type="ECO:0000313" key="2">
    <source>
        <dbReference type="EMBL" id="MBM3317720.1"/>
    </source>
</evidence>
<reference evidence="2" key="1">
    <citation type="submission" date="2019-03" db="EMBL/GenBank/DDBJ databases">
        <title>Lake Tanganyika Metagenome-Assembled Genomes (MAGs).</title>
        <authorList>
            <person name="Tran P."/>
        </authorList>
    </citation>
    <scope>NUCLEOTIDE SEQUENCE</scope>
    <source>
        <strain evidence="2">M_DeepCast_400m_m2_100</strain>
    </source>
</reference>
<dbReference type="Pfam" id="PF13649">
    <property type="entry name" value="Methyltransf_25"/>
    <property type="match status" value="1"/>
</dbReference>
<keyword evidence="2" id="KW-0808">Transferase</keyword>
<dbReference type="GO" id="GO:0008168">
    <property type="term" value="F:methyltransferase activity"/>
    <property type="evidence" value="ECO:0007669"/>
    <property type="project" value="UniProtKB-KW"/>
</dbReference>
<evidence type="ECO:0000259" key="1">
    <source>
        <dbReference type="Pfam" id="PF13649"/>
    </source>
</evidence>
<organism evidence="2 3">
    <name type="scientific">Eiseniibacteriota bacterium</name>
    <dbReference type="NCBI Taxonomy" id="2212470"/>
    <lineage>
        <taxon>Bacteria</taxon>
        <taxon>Candidatus Eiseniibacteriota</taxon>
    </lineage>
</organism>
<gene>
    <name evidence="2" type="ORF">FJY75_07690</name>
</gene>
<name>A0A937X8X8_UNCEI</name>
<comment type="caution">
    <text evidence="2">The sequence shown here is derived from an EMBL/GenBank/DDBJ whole genome shotgun (WGS) entry which is preliminary data.</text>
</comment>
<dbReference type="SUPFAM" id="SSF53335">
    <property type="entry name" value="S-adenosyl-L-methionine-dependent methyltransferases"/>
    <property type="match status" value="1"/>
</dbReference>
<dbReference type="GO" id="GO:0032259">
    <property type="term" value="P:methylation"/>
    <property type="evidence" value="ECO:0007669"/>
    <property type="project" value="UniProtKB-KW"/>
</dbReference>
<dbReference type="AlphaFoldDB" id="A0A937X8X8"/>
<dbReference type="InterPro" id="IPR041698">
    <property type="entry name" value="Methyltransf_25"/>
</dbReference>
<keyword evidence="2" id="KW-0489">Methyltransferase</keyword>
<dbReference type="PANTHER" id="PTHR42912:SF80">
    <property type="entry name" value="METHYLTRANSFERASE DOMAIN-CONTAINING PROTEIN"/>
    <property type="match status" value="1"/>
</dbReference>
<dbReference type="CDD" id="cd02440">
    <property type="entry name" value="AdoMet_MTases"/>
    <property type="match status" value="1"/>
</dbReference>
<feature type="domain" description="Methyltransferase" evidence="1">
    <location>
        <begin position="51"/>
        <end position="143"/>
    </location>
</feature>
<dbReference type="PANTHER" id="PTHR42912">
    <property type="entry name" value="METHYLTRANSFERASE"/>
    <property type="match status" value="1"/>
</dbReference>
<accession>A0A937X8X8</accession>
<dbReference type="InterPro" id="IPR050508">
    <property type="entry name" value="Methyltransf_Superfamily"/>
</dbReference>
<proteinExistence type="predicted"/>
<dbReference type="Gene3D" id="2.20.130.10">
    <property type="entry name" value="CAC2371-like domains"/>
    <property type="match status" value="1"/>
</dbReference>
<dbReference type="InterPro" id="IPR029063">
    <property type="entry name" value="SAM-dependent_MTases_sf"/>
</dbReference>